<dbReference type="InterPro" id="IPR036938">
    <property type="entry name" value="PAP2/HPO_sf"/>
</dbReference>
<evidence type="ECO:0000313" key="2">
    <source>
        <dbReference type="EMBL" id="OGY30552.1"/>
    </source>
</evidence>
<comment type="caution">
    <text evidence="2">The sequence shown here is derived from an EMBL/GenBank/DDBJ whole genome shotgun (WGS) entry which is preliminary data.</text>
</comment>
<dbReference type="AlphaFoldDB" id="A0A1G1WS29"/>
<feature type="transmembrane region" description="Helical" evidence="1">
    <location>
        <begin position="136"/>
        <end position="161"/>
    </location>
</feature>
<dbReference type="SUPFAM" id="SSF48317">
    <property type="entry name" value="Acid phosphatase/Vanadium-dependent haloperoxidase"/>
    <property type="match status" value="1"/>
</dbReference>
<feature type="transmembrane region" description="Helical" evidence="1">
    <location>
        <begin position="12"/>
        <end position="32"/>
    </location>
</feature>
<evidence type="ECO:0000256" key="1">
    <source>
        <dbReference type="SAM" id="Phobius"/>
    </source>
</evidence>
<gene>
    <name evidence="2" type="ORF">A3A57_00175</name>
</gene>
<accession>A0A1G1WS29</accession>
<name>A0A1G1WS29_9BACT</name>
<proteinExistence type="predicted"/>
<reference evidence="2 3" key="1">
    <citation type="journal article" date="2016" name="Nat. Commun.">
        <title>Thousands of microbial genomes shed light on interconnected biogeochemical processes in an aquifer system.</title>
        <authorList>
            <person name="Anantharaman K."/>
            <person name="Brown C.T."/>
            <person name="Hug L.A."/>
            <person name="Sharon I."/>
            <person name="Castelle C.J."/>
            <person name="Probst A.J."/>
            <person name="Thomas B.C."/>
            <person name="Singh A."/>
            <person name="Wilkins M.J."/>
            <person name="Karaoz U."/>
            <person name="Brodie E.L."/>
            <person name="Williams K.H."/>
            <person name="Hubbard S.S."/>
            <person name="Banfield J.F."/>
        </authorList>
    </citation>
    <scope>NUCLEOTIDE SEQUENCE [LARGE SCALE GENOMIC DNA]</scope>
</reference>
<dbReference type="Proteomes" id="UP000179279">
    <property type="component" value="Unassembled WGS sequence"/>
</dbReference>
<evidence type="ECO:0000313" key="3">
    <source>
        <dbReference type="Proteomes" id="UP000179279"/>
    </source>
</evidence>
<feature type="transmembrane region" description="Helical" evidence="1">
    <location>
        <begin position="173"/>
        <end position="194"/>
    </location>
</feature>
<protein>
    <recommendedName>
        <fullName evidence="4">Phosphatidic acid phosphatase type 2/haloperoxidase domain-containing protein</fullName>
    </recommendedName>
</protein>
<evidence type="ECO:0008006" key="4">
    <source>
        <dbReference type="Google" id="ProtNLM"/>
    </source>
</evidence>
<sequence>MLDKLAVLISRIFNPVFLLLASLIVALMPLEIPLLQKVGWFVASLILGTALPLAVLYIEKKRGNISSWFIFKREERFKVHLFTLISAVLYLAAIYGFGGPKPLLAVSTSYAGLAALMFLSNFIWKISGHTIAATLFVLVLLLFLSIDYWPAVSLVFLVAWSRWHLRAHKLEDLISAVLLTSAITLAILFFFGLASF</sequence>
<feature type="transmembrane region" description="Helical" evidence="1">
    <location>
        <begin position="38"/>
        <end position="58"/>
    </location>
</feature>
<organism evidence="2 3">
    <name type="scientific">Candidatus Woykebacteria bacterium RIFCSPLOWO2_01_FULL_41_12</name>
    <dbReference type="NCBI Taxonomy" id="1802604"/>
    <lineage>
        <taxon>Bacteria</taxon>
        <taxon>Candidatus Woykeibacteriota</taxon>
    </lineage>
</organism>
<keyword evidence="1" id="KW-0812">Transmembrane</keyword>
<dbReference type="EMBL" id="MHDA01000050">
    <property type="protein sequence ID" value="OGY30552.1"/>
    <property type="molecule type" value="Genomic_DNA"/>
</dbReference>
<keyword evidence="1" id="KW-1133">Transmembrane helix</keyword>
<feature type="transmembrane region" description="Helical" evidence="1">
    <location>
        <begin position="103"/>
        <end position="124"/>
    </location>
</feature>
<keyword evidence="1" id="KW-0472">Membrane</keyword>
<feature type="transmembrane region" description="Helical" evidence="1">
    <location>
        <begin position="79"/>
        <end position="97"/>
    </location>
</feature>